<keyword evidence="9" id="KW-1185">Reference proteome</keyword>
<dbReference type="InterPro" id="IPR050090">
    <property type="entry name" value="Tyrosine_recombinase_XerCD"/>
</dbReference>
<evidence type="ECO:0000256" key="5">
    <source>
        <dbReference type="PROSITE-ProRule" id="PRU01248"/>
    </source>
</evidence>
<dbReference type="GO" id="GO:0006310">
    <property type="term" value="P:DNA recombination"/>
    <property type="evidence" value="ECO:0007669"/>
    <property type="project" value="UniProtKB-KW"/>
</dbReference>
<organism evidence="8 9">
    <name type="scientific">Desulforapulum autotrophicum (strain ATCC 43914 / DSM 3382 / VKM B-1955 / HRM2)</name>
    <name type="common">Desulfobacterium autotrophicum</name>
    <dbReference type="NCBI Taxonomy" id="177437"/>
    <lineage>
        <taxon>Bacteria</taxon>
        <taxon>Pseudomonadati</taxon>
        <taxon>Thermodesulfobacteriota</taxon>
        <taxon>Desulfobacteria</taxon>
        <taxon>Desulfobacterales</taxon>
        <taxon>Desulfobacteraceae</taxon>
        <taxon>Desulforapulum</taxon>
    </lineage>
</organism>
<evidence type="ECO:0000313" key="8">
    <source>
        <dbReference type="EMBL" id="ACN15728.1"/>
    </source>
</evidence>
<name>C0QHZ2_DESAH</name>
<reference evidence="8 9" key="1">
    <citation type="journal article" date="2009" name="Environ. Microbiol.">
        <title>Genome sequence of Desulfobacterium autotrophicum HRM2, a marine sulfate reducer oxidizing organic carbon completely to carbon dioxide.</title>
        <authorList>
            <person name="Strittmatter A.W."/>
            <person name="Liesegang H."/>
            <person name="Rabus R."/>
            <person name="Decker I."/>
            <person name="Amann J."/>
            <person name="Andres S."/>
            <person name="Henne A."/>
            <person name="Fricke W.F."/>
            <person name="Martinez-Arias R."/>
            <person name="Bartels D."/>
            <person name="Goesmann A."/>
            <person name="Krause L."/>
            <person name="Puehler A."/>
            <person name="Klenk H.P."/>
            <person name="Richter M."/>
            <person name="Schuler M."/>
            <person name="Gloeckner F.O."/>
            <person name="Meyerdierks A."/>
            <person name="Gottschalk G."/>
            <person name="Amann R."/>
        </authorList>
    </citation>
    <scope>NUCLEOTIDE SEQUENCE [LARGE SCALE GENOMIC DNA]</scope>
    <source>
        <strain evidence="9">ATCC 43914 / DSM 3382 / HRM2</strain>
    </source>
</reference>
<dbReference type="InterPro" id="IPR002104">
    <property type="entry name" value="Integrase_catalytic"/>
</dbReference>
<feature type="domain" description="Tyr recombinase" evidence="6">
    <location>
        <begin position="216"/>
        <end position="402"/>
    </location>
</feature>
<dbReference type="PANTHER" id="PTHR30349:SF41">
    <property type="entry name" value="INTEGRASE_RECOMBINASE PROTEIN MJ0367-RELATED"/>
    <property type="match status" value="1"/>
</dbReference>
<comment type="similarity">
    <text evidence="1">Belongs to the 'phage' integrase family.</text>
</comment>
<dbReference type="AlphaFoldDB" id="C0QHZ2"/>
<dbReference type="InterPro" id="IPR011010">
    <property type="entry name" value="DNA_brk_join_enz"/>
</dbReference>
<protein>
    <submittedName>
        <fullName evidence="8">XerC</fullName>
    </submittedName>
</protein>
<evidence type="ECO:0000259" key="7">
    <source>
        <dbReference type="PROSITE" id="PS51900"/>
    </source>
</evidence>
<evidence type="ECO:0000313" key="9">
    <source>
        <dbReference type="Proteomes" id="UP000000442"/>
    </source>
</evidence>
<dbReference type="eggNOG" id="COG4974">
    <property type="taxonomic scope" value="Bacteria"/>
</dbReference>
<dbReference type="InterPro" id="IPR044068">
    <property type="entry name" value="CB"/>
</dbReference>
<keyword evidence="3 5" id="KW-0238">DNA-binding</keyword>
<dbReference type="InterPro" id="IPR010998">
    <property type="entry name" value="Integrase_recombinase_N"/>
</dbReference>
<dbReference type="RefSeq" id="WP_015904491.1">
    <property type="nucleotide sequence ID" value="NC_012108.1"/>
</dbReference>
<keyword evidence="2" id="KW-0229">DNA integration</keyword>
<dbReference type="SUPFAM" id="SSF56349">
    <property type="entry name" value="DNA breaking-rejoining enzymes"/>
    <property type="match status" value="1"/>
</dbReference>
<dbReference type="EMBL" id="CP001087">
    <property type="protein sequence ID" value="ACN15728.1"/>
    <property type="molecule type" value="Genomic_DNA"/>
</dbReference>
<dbReference type="GO" id="GO:0003677">
    <property type="term" value="F:DNA binding"/>
    <property type="evidence" value="ECO:0007669"/>
    <property type="project" value="UniProtKB-UniRule"/>
</dbReference>
<dbReference type="Pfam" id="PF02899">
    <property type="entry name" value="Phage_int_SAM_1"/>
    <property type="match status" value="1"/>
</dbReference>
<evidence type="ECO:0000256" key="4">
    <source>
        <dbReference type="ARBA" id="ARBA00023172"/>
    </source>
</evidence>
<dbReference type="OrthoDB" id="5429152at2"/>
<gene>
    <name evidence="8" type="primary">xerC</name>
    <name evidence="8" type="ordered locus">HRM2_26340</name>
</gene>
<dbReference type="Pfam" id="PF00589">
    <property type="entry name" value="Phage_integrase"/>
    <property type="match status" value="1"/>
</dbReference>
<feature type="domain" description="Core-binding (CB)" evidence="7">
    <location>
        <begin position="110"/>
        <end position="193"/>
    </location>
</feature>
<keyword evidence="4" id="KW-0233">DNA recombination</keyword>
<dbReference type="PROSITE" id="PS51898">
    <property type="entry name" value="TYR_RECOMBINASE"/>
    <property type="match status" value="1"/>
</dbReference>
<dbReference type="Gene3D" id="1.10.443.10">
    <property type="entry name" value="Intergrase catalytic core"/>
    <property type="match status" value="1"/>
</dbReference>
<evidence type="ECO:0000256" key="1">
    <source>
        <dbReference type="ARBA" id="ARBA00008857"/>
    </source>
</evidence>
<evidence type="ECO:0000256" key="3">
    <source>
        <dbReference type="ARBA" id="ARBA00023125"/>
    </source>
</evidence>
<dbReference type="KEGG" id="dat:HRM2_26340"/>
<dbReference type="InterPro" id="IPR004107">
    <property type="entry name" value="Integrase_SAM-like_N"/>
</dbReference>
<dbReference type="PROSITE" id="PS51900">
    <property type="entry name" value="CB"/>
    <property type="match status" value="1"/>
</dbReference>
<proteinExistence type="inferred from homology"/>
<dbReference type="Proteomes" id="UP000000442">
    <property type="component" value="Chromosome"/>
</dbReference>
<dbReference type="Gene3D" id="1.10.150.130">
    <property type="match status" value="1"/>
</dbReference>
<accession>C0QHZ2</accession>
<evidence type="ECO:0000256" key="2">
    <source>
        <dbReference type="ARBA" id="ARBA00022908"/>
    </source>
</evidence>
<sequence>MQKKPLNELLQDLEQELLRLGYTEGSMKFYRNRWKKIIQFAEERNEVFYSEQLGIEYIEHHYQILKKDFDKTLSQKDTQELRIIRMIGDFQLHHTVLRRYYKHRDLLSDPYYKEISKNFKKYCEQKDYSKVTVDHYVKQSERFMDYLISNGISDCHDIDMPAVNGYIRTLAGYTYKTVEQNLCSIRSFLRYLLEKEILKTDLASKTPMIQARKQTRIPSVWTKDELDTLIGAIVRGNPKGKRDYAIILLACVLGLRVTDIKNLTFDCFHWETKELIFTQSKTRETVTLPLPSEVGWAVIDYLKYSRPKVDSPIIFVRHLAPFLPFSEKDHLHQIIRDYMRIAHLPTLKKRRGMHSLRHTAASRMLEHGTPLVVISDILGHMDTDSTAVYLKVDIKKLKECCLDTPEVRS</sequence>
<dbReference type="HOGENOM" id="CLU_027562_23_4_7"/>
<dbReference type="STRING" id="177437.HRM2_26340"/>
<evidence type="ECO:0000259" key="6">
    <source>
        <dbReference type="PROSITE" id="PS51898"/>
    </source>
</evidence>
<dbReference type="InterPro" id="IPR013762">
    <property type="entry name" value="Integrase-like_cat_sf"/>
</dbReference>
<dbReference type="PANTHER" id="PTHR30349">
    <property type="entry name" value="PHAGE INTEGRASE-RELATED"/>
    <property type="match status" value="1"/>
</dbReference>
<dbReference type="GO" id="GO:0015074">
    <property type="term" value="P:DNA integration"/>
    <property type="evidence" value="ECO:0007669"/>
    <property type="project" value="UniProtKB-KW"/>
</dbReference>
<dbReference type="CDD" id="cd01188">
    <property type="entry name" value="INT_RitA_C_like"/>
    <property type="match status" value="1"/>
</dbReference>